<dbReference type="InterPro" id="IPR051266">
    <property type="entry name" value="CLCR"/>
</dbReference>
<dbReference type="Proteomes" id="UP000283805">
    <property type="component" value="Unassembled WGS sequence"/>
</dbReference>
<dbReference type="InterPro" id="IPR002035">
    <property type="entry name" value="VWF_A"/>
</dbReference>
<keyword evidence="4" id="KW-1185">Reference proteome</keyword>
<dbReference type="Gene3D" id="3.40.50.410">
    <property type="entry name" value="von Willebrand factor, type A domain"/>
    <property type="match status" value="1"/>
</dbReference>
<comment type="caution">
    <text evidence="3">The sequence shown here is derived from an EMBL/GenBank/DDBJ whole genome shotgun (WGS) entry which is preliminary data.</text>
</comment>
<evidence type="ECO:0000313" key="3">
    <source>
        <dbReference type="EMBL" id="RKD98025.1"/>
    </source>
</evidence>
<organism evidence="3 4">
    <name type="scientific">Halopiger aswanensis</name>
    <dbReference type="NCBI Taxonomy" id="148449"/>
    <lineage>
        <taxon>Archaea</taxon>
        <taxon>Methanobacteriati</taxon>
        <taxon>Methanobacteriota</taxon>
        <taxon>Stenosarchaea group</taxon>
        <taxon>Halobacteria</taxon>
        <taxon>Halobacteriales</taxon>
        <taxon>Natrialbaceae</taxon>
        <taxon>Halopiger</taxon>
    </lineage>
</organism>
<dbReference type="PANTHER" id="PTHR10579:SF43">
    <property type="entry name" value="ZINC FINGER (C3HC4-TYPE RING FINGER) FAMILY PROTEIN"/>
    <property type="match status" value="1"/>
</dbReference>
<dbReference type="SUPFAM" id="SSF53300">
    <property type="entry name" value="vWA-like"/>
    <property type="match status" value="1"/>
</dbReference>
<evidence type="ECO:0000259" key="2">
    <source>
        <dbReference type="PROSITE" id="PS50234"/>
    </source>
</evidence>
<dbReference type="PROSITE" id="PS50234">
    <property type="entry name" value="VWFA"/>
    <property type="match status" value="1"/>
</dbReference>
<dbReference type="Pfam" id="PF13519">
    <property type="entry name" value="VWA_2"/>
    <property type="match status" value="1"/>
</dbReference>
<dbReference type="EMBL" id="RAPO01000001">
    <property type="protein sequence ID" value="RKD98025.1"/>
    <property type="molecule type" value="Genomic_DNA"/>
</dbReference>
<dbReference type="PROSITE" id="PS51257">
    <property type="entry name" value="PROKAR_LIPOPROTEIN"/>
    <property type="match status" value="1"/>
</dbReference>
<dbReference type="InterPro" id="IPR006311">
    <property type="entry name" value="TAT_signal"/>
</dbReference>
<protein>
    <submittedName>
        <fullName evidence="3">Ca-activated chloride channel family protein</fullName>
    </submittedName>
</protein>
<dbReference type="SMART" id="SM00327">
    <property type="entry name" value="VWA"/>
    <property type="match status" value="1"/>
</dbReference>
<name>A0A3R7DFL4_9EURY</name>
<proteinExistence type="predicted"/>
<dbReference type="InterPro" id="IPR036465">
    <property type="entry name" value="vWFA_dom_sf"/>
</dbReference>
<gene>
    <name evidence="3" type="ORF">ATJ93_1025</name>
</gene>
<dbReference type="OrthoDB" id="156864at2157"/>
<sequence>MPSDRRQFLTLCTAAAASSAALAGCSLPTSTPSTATDGERVDDWQYSPDREDDDGLWSFGGSDDAAGGNGAEMATSADESIGLAAGGAADVGTFRRNVADGYLPLPESMATEGLFHEYYFDTGGDGTCESLFCPTYTPAVTPDPLSGDPERYLSVGLESGLAQSEFDRPALNLVIVLDISGSMSASFDDYYYDQFGNRQEAEGDTSRPKMDVAKEALAAMTKQLRPDDRLGVVLFNSEAHLAKPLRAVEQTDMDAIREHMREDVEARGGTNVSAGLELSEELLSEYDDADRGAYENRSILITDAQINVGETDADELHASLEANADRGHHTTVVGVGVDFNAELIDRLTAVRGANYYSVYSADEFERRMTDEFEYMVTPLVYDLSLELAADGYEIVRVYGSTAADEATGELMRVNTLFPSPRTDGEAKGGVVLVRVERTDTASSDGTDAPLTLEASWETRSGERRSTTETVAFPSGDDERYGSTAVRKAILLARYAELLRNWTVHEREADLVAVDGADDGIAPAPDPEADRLGEWELQSDPLVVSPPYDERLERFRDHLRSEREAIGDETLDRERDLLDEILASG</sequence>
<accession>A0A3R7DFL4</accession>
<dbReference type="AlphaFoldDB" id="A0A3R7DFL4"/>
<feature type="domain" description="VWFA" evidence="2">
    <location>
        <begin position="172"/>
        <end position="375"/>
    </location>
</feature>
<feature type="region of interest" description="Disordered" evidence="1">
    <location>
        <begin position="26"/>
        <end position="72"/>
    </location>
</feature>
<evidence type="ECO:0000313" key="4">
    <source>
        <dbReference type="Proteomes" id="UP000283805"/>
    </source>
</evidence>
<reference evidence="3 4" key="1">
    <citation type="submission" date="2018-09" db="EMBL/GenBank/DDBJ databases">
        <title>Genomic Encyclopedia of Archaeal and Bacterial Type Strains, Phase II (KMG-II): from individual species to whole genera.</title>
        <authorList>
            <person name="Goeker M."/>
        </authorList>
    </citation>
    <scope>NUCLEOTIDE SEQUENCE [LARGE SCALE GENOMIC DNA]</scope>
    <source>
        <strain evidence="3 4">DSM 13151</strain>
    </source>
</reference>
<dbReference type="RefSeq" id="WP_120243492.1">
    <property type="nucleotide sequence ID" value="NZ_RAPO01000001.1"/>
</dbReference>
<dbReference type="PANTHER" id="PTHR10579">
    <property type="entry name" value="CALCIUM-ACTIVATED CHLORIDE CHANNEL REGULATOR"/>
    <property type="match status" value="1"/>
</dbReference>
<dbReference type="PROSITE" id="PS51318">
    <property type="entry name" value="TAT"/>
    <property type="match status" value="1"/>
</dbReference>
<evidence type="ECO:0000256" key="1">
    <source>
        <dbReference type="SAM" id="MobiDB-lite"/>
    </source>
</evidence>